<dbReference type="Pfam" id="PF13181">
    <property type="entry name" value="TPR_8"/>
    <property type="match status" value="2"/>
</dbReference>
<keyword evidence="2" id="KW-0175">Coiled coil</keyword>
<dbReference type="AlphaFoldDB" id="A0A9D2BP50"/>
<reference evidence="4" key="1">
    <citation type="journal article" date="2021" name="PeerJ">
        <title>Extensive microbial diversity within the chicken gut microbiome revealed by metagenomics and culture.</title>
        <authorList>
            <person name="Gilroy R."/>
            <person name="Ravi A."/>
            <person name="Getino M."/>
            <person name="Pursley I."/>
            <person name="Horton D.L."/>
            <person name="Alikhan N.F."/>
            <person name="Baker D."/>
            <person name="Gharbi K."/>
            <person name="Hall N."/>
            <person name="Watson M."/>
            <person name="Adriaenssens E.M."/>
            <person name="Foster-Nyarko E."/>
            <person name="Jarju S."/>
            <person name="Secka A."/>
            <person name="Antonio M."/>
            <person name="Oren A."/>
            <person name="Chaudhuri R.R."/>
            <person name="La Ragione R."/>
            <person name="Hildebrand F."/>
            <person name="Pallen M.J."/>
        </authorList>
    </citation>
    <scope>NUCLEOTIDE SEQUENCE</scope>
    <source>
        <strain evidence="4">ChiHecec2B26-12326</strain>
    </source>
</reference>
<gene>
    <name evidence="4" type="ORF">H9848_05135</name>
</gene>
<sequence>MRKWLVGIGWLCVLWLAGCKDDGVGERLLARAEAVFATAPDSARALLDSVALPEELGERSLARWCALYGRVADTLYIDLPYPEPFRQAYTYLRAHGTRREQARMGLYLGRAYAADKEYERAMKVYLQALDAALACEDYNQAGYISSYTADLYDYEENYLRAKEKYAEAETYFRQAGNMRSAAYALRDQGQMYVFVDSAHIALPYILQADTILTTAGDSSDIAYIANALGNVYKHLGDTSLAKRYFWKAIQVSDEDIAPDYCALADIYIEAGDFSNARICLEEVNHISPLNDIVSIALAYNYYQLEKAEGNLNKAISYLEAYNEACDSIYSIRSYENVAKAEKKYEHLKVSLENAQLKEERQLLFIHFILALIASFLLLVLYLFRINHKNRLIYQQNLDLERRSNAISRLQDELRIKQQELKNLSNQLSEKNDLLDELDSRAKLREKYERLSEEETLLMERISEQRKDLLQSSAIAQKLEKLSRKVMPGMDKSLLTEKDWQSILLLVDNAYPSFSAQIVTYDLTPAESRYCYLALFHFDAIAEARLLNILPDSVNKRRQRVRQKLGITGKEVDLYAYLIHLA</sequence>
<evidence type="ECO:0000313" key="5">
    <source>
        <dbReference type="Proteomes" id="UP000823847"/>
    </source>
</evidence>
<evidence type="ECO:0000313" key="4">
    <source>
        <dbReference type="EMBL" id="HIX85974.1"/>
    </source>
</evidence>
<keyword evidence="3" id="KW-0812">Transmembrane</keyword>
<dbReference type="Gene3D" id="1.25.40.10">
    <property type="entry name" value="Tetratricopeptide repeat domain"/>
    <property type="match status" value="2"/>
</dbReference>
<protein>
    <recommendedName>
        <fullName evidence="6">Tetratricopeptide repeat protein</fullName>
    </recommendedName>
</protein>
<feature type="repeat" description="TPR" evidence="1">
    <location>
        <begin position="222"/>
        <end position="255"/>
    </location>
</feature>
<proteinExistence type="predicted"/>
<comment type="caution">
    <text evidence="4">The sequence shown here is derived from an EMBL/GenBank/DDBJ whole genome shotgun (WGS) entry which is preliminary data.</text>
</comment>
<feature type="transmembrane region" description="Helical" evidence="3">
    <location>
        <begin position="363"/>
        <end position="383"/>
    </location>
</feature>
<keyword evidence="3" id="KW-1133">Transmembrane helix</keyword>
<dbReference type="EMBL" id="DXEN01000033">
    <property type="protein sequence ID" value="HIX85974.1"/>
    <property type="molecule type" value="Genomic_DNA"/>
</dbReference>
<dbReference type="SMART" id="SM00028">
    <property type="entry name" value="TPR"/>
    <property type="match status" value="3"/>
</dbReference>
<dbReference type="PROSITE" id="PS51257">
    <property type="entry name" value="PROKAR_LIPOPROTEIN"/>
    <property type="match status" value="1"/>
</dbReference>
<evidence type="ECO:0000256" key="3">
    <source>
        <dbReference type="SAM" id="Phobius"/>
    </source>
</evidence>
<keyword evidence="1" id="KW-0802">TPR repeat</keyword>
<dbReference type="InterPro" id="IPR011990">
    <property type="entry name" value="TPR-like_helical_dom_sf"/>
</dbReference>
<dbReference type="Proteomes" id="UP000823847">
    <property type="component" value="Unassembled WGS sequence"/>
</dbReference>
<dbReference type="InterPro" id="IPR019734">
    <property type="entry name" value="TPR_rpt"/>
</dbReference>
<evidence type="ECO:0008006" key="6">
    <source>
        <dbReference type="Google" id="ProtNLM"/>
    </source>
</evidence>
<reference evidence="4" key="2">
    <citation type="submission" date="2021-04" db="EMBL/GenBank/DDBJ databases">
        <authorList>
            <person name="Gilroy R."/>
        </authorList>
    </citation>
    <scope>NUCLEOTIDE SEQUENCE</scope>
    <source>
        <strain evidence="4">ChiHecec2B26-12326</strain>
    </source>
</reference>
<feature type="coiled-coil region" evidence="2">
    <location>
        <begin position="304"/>
        <end position="357"/>
    </location>
</feature>
<name>A0A9D2BP50_9BACT</name>
<dbReference type="SUPFAM" id="SSF48452">
    <property type="entry name" value="TPR-like"/>
    <property type="match status" value="2"/>
</dbReference>
<keyword evidence="3" id="KW-0472">Membrane</keyword>
<accession>A0A9D2BP50</accession>
<dbReference type="PROSITE" id="PS50005">
    <property type="entry name" value="TPR"/>
    <property type="match status" value="1"/>
</dbReference>
<evidence type="ECO:0000256" key="2">
    <source>
        <dbReference type="SAM" id="Coils"/>
    </source>
</evidence>
<organism evidence="4 5">
    <name type="scientific">Candidatus Parabacteroides intestinigallinarum</name>
    <dbReference type="NCBI Taxonomy" id="2838722"/>
    <lineage>
        <taxon>Bacteria</taxon>
        <taxon>Pseudomonadati</taxon>
        <taxon>Bacteroidota</taxon>
        <taxon>Bacteroidia</taxon>
        <taxon>Bacteroidales</taxon>
        <taxon>Tannerellaceae</taxon>
        <taxon>Parabacteroides</taxon>
    </lineage>
</organism>
<feature type="coiled-coil region" evidence="2">
    <location>
        <begin position="399"/>
        <end position="460"/>
    </location>
</feature>
<evidence type="ECO:0000256" key="1">
    <source>
        <dbReference type="PROSITE-ProRule" id="PRU00339"/>
    </source>
</evidence>